<accession>A0A382HSA0</accession>
<name>A0A382HSA0_9ZZZZ</name>
<evidence type="ECO:0000313" key="1">
    <source>
        <dbReference type="EMBL" id="SVB90188.1"/>
    </source>
</evidence>
<sequence>VLSGGEPTLWHNFRTVSEHVKTQDHITLASFTNASRKINWWNNNYDLCDAWEISYHWEYANQNHIFDILDLLDKKSITSYLHCMFQQERINDIKLLHDRYREKKYNYS</sequence>
<proteinExistence type="predicted"/>
<protein>
    <recommendedName>
        <fullName evidence="2">Radical SAM core domain-containing protein</fullName>
    </recommendedName>
</protein>
<dbReference type="EMBL" id="UINC01063018">
    <property type="protein sequence ID" value="SVB90188.1"/>
    <property type="molecule type" value="Genomic_DNA"/>
</dbReference>
<reference evidence="1" key="1">
    <citation type="submission" date="2018-05" db="EMBL/GenBank/DDBJ databases">
        <authorList>
            <person name="Lanie J.A."/>
            <person name="Ng W.-L."/>
            <person name="Kazmierczak K.M."/>
            <person name="Andrzejewski T.M."/>
            <person name="Davidsen T.M."/>
            <person name="Wayne K.J."/>
            <person name="Tettelin H."/>
            <person name="Glass J.I."/>
            <person name="Rusch D."/>
            <person name="Podicherti R."/>
            <person name="Tsui H.-C.T."/>
            <person name="Winkler M.E."/>
        </authorList>
    </citation>
    <scope>NUCLEOTIDE SEQUENCE</scope>
</reference>
<dbReference type="AlphaFoldDB" id="A0A382HSA0"/>
<feature type="non-terminal residue" evidence="1">
    <location>
        <position position="108"/>
    </location>
</feature>
<evidence type="ECO:0008006" key="2">
    <source>
        <dbReference type="Google" id="ProtNLM"/>
    </source>
</evidence>
<gene>
    <name evidence="1" type="ORF">METZ01_LOCUS243042</name>
</gene>
<feature type="non-terminal residue" evidence="1">
    <location>
        <position position="1"/>
    </location>
</feature>
<organism evidence="1">
    <name type="scientific">marine metagenome</name>
    <dbReference type="NCBI Taxonomy" id="408172"/>
    <lineage>
        <taxon>unclassified sequences</taxon>
        <taxon>metagenomes</taxon>
        <taxon>ecological metagenomes</taxon>
    </lineage>
</organism>